<feature type="repeat" description="PPR" evidence="3">
    <location>
        <begin position="581"/>
        <end position="615"/>
    </location>
</feature>
<dbReference type="PANTHER" id="PTHR47933:SF34">
    <property type="entry name" value="PENTACOTRIPEPTIDE-REPEAT REGION OF PRORP DOMAIN-CONTAINING PROTEIN"/>
    <property type="match status" value="1"/>
</dbReference>
<name>A0AAD7M588_QUISA</name>
<keyword evidence="6" id="KW-1185">Reference proteome</keyword>
<reference evidence="5" key="1">
    <citation type="journal article" date="2023" name="Science">
        <title>Elucidation of the pathway for biosynthesis of saponin adjuvants from the soapbark tree.</title>
        <authorList>
            <person name="Reed J."/>
            <person name="Orme A."/>
            <person name="El-Demerdash A."/>
            <person name="Owen C."/>
            <person name="Martin L.B.B."/>
            <person name="Misra R.C."/>
            <person name="Kikuchi S."/>
            <person name="Rejzek M."/>
            <person name="Martin A.C."/>
            <person name="Harkess A."/>
            <person name="Leebens-Mack J."/>
            <person name="Louveau T."/>
            <person name="Stephenson M.J."/>
            <person name="Osbourn A."/>
        </authorList>
    </citation>
    <scope>NUCLEOTIDE SEQUENCE</scope>
    <source>
        <strain evidence="5">S10</strain>
    </source>
</reference>
<dbReference type="InterPro" id="IPR002885">
    <property type="entry name" value="PPR_rpt"/>
</dbReference>
<evidence type="ECO:0000256" key="2">
    <source>
        <dbReference type="ARBA" id="ARBA00022737"/>
    </source>
</evidence>
<comment type="caution">
    <text evidence="5">The sequence shown here is derived from an EMBL/GenBank/DDBJ whole genome shotgun (WGS) entry which is preliminary data.</text>
</comment>
<feature type="repeat" description="PPR" evidence="3">
    <location>
        <begin position="336"/>
        <end position="370"/>
    </location>
</feature>
<evidence type="ECO:0000256" key="3">
    <source>
        <dbReference type="PROSITE-ProRule" id="PRU00708"/>
    </source>
</evidence>
<evidence type="ECO:0000313" key="5">
    <source>
        <dbReference type="EMBL" id="KAJ7969271.1"/>
    </source>
</evidence>
<feature type="repeat" description="PPR" evidence="3">
    <location>
        <begin position="893"/>
        <end position="927"/>
    </location>
</feature>
<feature type="repeat" description="PPR" evidence="3">
    <location>
        <begin position="371"/>
        <end position="405"/>
    </location>
</feature>
<dbReference type="PANTHER" id="PTHR47933">
    <property type="entry name" value="PENTATRICOPEPTIDE REPEAT-CONTAINING PROTEIN 1, MITOCHONDRIAL"/>
    <property type="match status" value="1"/>
</dbReference>
<evidence type="ECO:0000259" key="4">
    <source>
        <dbReference type="Pfam" id="PF17177"/>
    </source>
</evidence>
<accession>A0AAD7M588</accession>
<feature type="repeat" description="PPR" evidence="3">
    <location>
        <begin position="755"/>
        <end position="789"/>
    </location>
</feature>
<dbReference type="Gene3D" id="1.25.40.10">
    <property type="entry name" value="Tetratricopeptide repeat domain"/>
    <property type="match status" value="7"/>
</dbReference>
<feature type="repeat" description="PPR" evidence="3">
    <location>
        <begin position="210"/>
        <end position="244"/>
    </location>
</feature>
<evidence type="ECO:0000313" key="6">
    <source>
        <dbReference type="Proteomes" id="UP001163823"/>
    </source>
</evidence>
<dbReference type="Pfam" id="PF13041">
    <property type="entry name" value="PPR_2"/>
    <property type="match status" value="3"/>
</dbReference>
<dbReference type="GO" id="GO:0003729">
    <property type="term" value="F:mRNA binding"/>
    <property type="evidence" value="ECO:0007669"/>
    <property type="project" value="TreeGrafter"/>
</dbReference>
<evidence type="ECO:0000256" key="1">
    <source>
        <dbReference type="ARBA" id="ARBA00007626"/>
    </source>
</evidence>
<proteinExistence type="inferred from homology"/>
<feature type="repeat" description="PPR" evidence="3">
    <location>
        <begin position="616"/>
        <end position="650"/>
    </location>
</feature>
<dbReference type="KEGG" id="qsa:O6P43_013256"/>
<feature type="repeat" description="PPR" evidence="3">
    <location>
        <begin position="406"/>
        <end position="440"/>
    </location>
</feature>
<dbReference type="AlphaFoldDB" id="A0AAD7M588"/>
<feature type="repeat" description="PPR" evidence="3">
    <location>
        <begin position="651"/>
        <end position="685"/>
    </location>
</feature>
<keyword evidence="2" id="KW-0677">Repeat</keyword>
<organism evidence="5 6">
    <name type="scientific">Quillaja saponaria</name>
    <name type="common">Soap bark tree</name>
    <dbReference type="NCBI Taxonomy" id="32244"/>
    <lineage>
        <taxon>Eukaryota</taxon>
        <taxon>Viridiplantae</taxon>
        <taxon>Streptophyta</taxon>
        <taxon>Embryophyta</taxon>
        <taxon>Tracheophyta</taxon>
        <taxon>Spermatophyta</taxon>
        <taxon>Magnoliopsida</taxon>
        <taxon>eudicotyledons</taxon>
        <taxon>Gunneridae</taxon>
        <taxon>Pentapetalae</taxon>
        <taxon>rosids</taxon>
        <taxon>fabids</taxon>
        <taxon>Fabales</taxon>
        <taxon>Quillajaceae</taxon>
        <taxon>Quillaja</taxon>
    </lineage>
</organism>
<feature type="repeat" description="PPR" evidence="3">
    <location>
        <begin position="175"/>
        <end position="209"/>
    </location>
</feature>
<dbReference type="PROSITE" id="PS51375">
    <property type="entry name" value="PPR"/>
    <property type="match status" value="15"/>
</dbReference>
<comment type="similarity">
    <text evidence="1">Belongs to the PPR family. P subfamily.</text>
</comment>
<dbReference type="Proteomes" id="UP001163823">
    <property type="component" value="Chromosome 5"/>
</dbReference>
<dbReference type="NCBIfam" id="TIGR00756">
    <property type="entry name" value="PPR"/>
    <property type="match status" value="12"/>
</dbReference>
<dbReference type="Pfam" id="PF13812">
    <property type="entry name" value="PPR_3"/>
    <property type="match status" value="1"/>
</dbReference>
<protein>
    <submittedName>
        <fullName evidence="5">Pentatricopeptide repeat-containing protein</fullName>
    </submittedName>
</protein>
<dbReference type="InterPro" id="IPR033443">
    <property type="entry name" value="PROP1-like_PPR_dom"/>
</dbReference>
<dbReference type="Pfam" id="PF17177">
    <property type="entry name" value="PPR_long"/>
    <property type="match status" value="1"/>
</dbReference>
<dbReference type="InterPro" id="IPR011990">
    <property type="entry name" value="TPR-like_helical_dom_sf"/>
</dbReference>
<gene>
    <name evidence="5" type="ORF">O6P43_013256</name>
</gene>
<feature type="repeat" description="PPR" evidence="3">
    <location>
        <begin position="546"/>
        <end position="580"/>
    </location>
</feature>
<dbReference type="Pfam" id="PF01535">
    <property type="entry name" value="PPR"/>
    <property type="match status" value="4"/>
</dbReference>
<feature type="repeat" description="PPR" evidence="3">
    <location>
        <begin position="928"/>
        <end position="962"/>
    </location>
</feature>
<sequence>MFLSSIRGFIFICRFRQFGLSELFRSSHALVNLKVYFCEFSRTIRTMSYPDVVSVSSCSSFSSNFISSFYLKSKWRQMPPQNTGWPRPCLRCHSRTQVLLTNRTAISGKKMRYGGILPKILRSLESGVEIEKTLNSLGENLSPKEQTVILKEQGSWKRVLRVFEWFKSQKEYVPNVIHYNIVLRAFGRAQQWDDLRLCWVEMAKNGVIPTNNTYSMLVDVYGKAGLVKEALLWIRHMRLRGFFPDEVTMNTVIRVLKDAREFDKADKFYRDWCVGRVELEDLDLDSLDDCVDGSSSIPVSLKHFLSTELFKTGGRIDVPNIKTSLSAEHSARKPRLTSTYNTLIDLYGKAGRLKDAADVFSEMLKSGVAMDAITFNTMIFTSGSHGDLLEAKSLLSKMEERGISPDTKTYNIFLSLYANAGDTDAALSFYRRIIEVGLFPDTVTHRALLGILCERNMVSDVEAVLEEMEKSCIPVDEHSLPGIIKMYTNEGLLDQAMCLFRKSQLNSRLSSKICAAIVDFFAENGLWAEAETVFFRKRDLVGQKKDVVEYNVMIKAYGKAKLYDKALSLFKGMKNHGTWPDECTYNSTIQMLSAADLVDQARELLTEMQGMGFKPRCLTFSAVIGCYARLGMLSDAVTVYHEMESAGVKANEVVYGSLINGFAEYGNVEEAHQYFYRMEKSGLLANQIVLTSLIKAYSKVGNFDVAKALYERMKNLEGGLDIVASNSMISLYADLGMVSEAKFIFENLRKKGWADGISYGTMIYFYKNMGMLDEAIEIAEEMKQSGLLRDCLSYNEVMACYASNGQLRECGELMQEMVSRKLLPSDGTFKVLFSVLKKGGFPFEGVAQLETSYQEGRPYARQAAITALFSIVGMHALALKSCQTFSEADVPLDSFAYNITLYTYGAAGYIEKALNIFMKMQDEGLEPDLVTYIYLVGCYGKAGMVEGVKRIYSQVKYGQITPNESLYKAIMDAYNFANRHDLAELVSKEMELVSDLEEYSDLETEDESDEFSSDL</sequence>
<feature type="repeat" description="PPR" evidence="3">
    <location>
        <begin position="441"/>
        <end position="475"/>
    </location>
</feature>
<feature type="domain" description="PROP1-like PPR" evidence="4">
    <location>
        <begin position="562"/>
        <end position="669"/>
    </location>
</feature>
<dbReference type="InterPro" id="IPR051240">
    <property type="entry name" value="Mito_RNA-Proc/Resp"/>
</dbReference>
<feature type="repeat" description="PPR" evidence="3">
    <location>
        <begin position="686"/>
        <end position="716"/>
    </location>
</feature>
<feature type="repeat" description="PPR" evidence="3">
    <location>
        <begin position="790"/>
        <end position="824"/>
    </location>
</feature>
<dbReference type="EMBL" id="JARAOO010000005">
    <property type="protein sequence ID" value="KAJ7969271.1"/>
    <property type="molecule type" value="Genomic_DNA"/>
</dbReference>